<dbReference type="GO" id="GO:0030170">
    <property type="term" value="F:pyridoxal phosphate binding"/>
    <property type="evidence" value="ECO:0007669"/>
    <property type="project" value="InterPro"/>
</dbReference>
<evidence type="ECO:0000313" key="8">
    <source>
        <dbReference type="EMBL" id="OMJ69596.1"/>
    </source>
</evidence>
<dbReference type="InterPro" id="IPR010977">
    <property type="entry name" value="Aromatic_deC"/>
</dbReference>
<evidence type="ECO:0000256" key="2">
    <source>
        <dbReference type="ARBA" id="ARBA00009533"/>
    </source>
</evidence>
<keyword evidence="9" id="KW-1185">Reference proteome</keyword>
<evidence type="ECO:0000256" key="6">
    <source>
        <dbReference type="PIRSR" id="PIRSR602129-50"/>
    </source>
</evidence>
<evidence type="ECO:0000313" key="9">
    <source>
        <dbReference type="Proteomes" id="UP000187209"/>
    </source>
</evidence>
<keyword evidence="4 6" id="KW-0663">Pyridoxal phosphate</keyword>
<dbReference type="Gene3D" id="3.40.640.10">
    <property type="entry name" value="Type I PLP-dependent aspartate aminotransferase-like (Major domain)"/>
    <property type="match status" value="1"/>
</dbReference>
<dbReference type="InterPro" id="IPR015422">
    <property type="entry name" value="PyrdxlP-dep_Trfase_small"/>
</dbReference>
<dbReference type="InterPro" id="IPR002129">
    <property type="entry name" value="PyrdxlP-dep_de-COase"/>
</dbReference>
<evidence type="ECO:0000256" key="5">
    <source>
        <dbReference type="ARBA" id="ARBA00023239"/>
    </source>
</evidence>
<keyword evidence="5 7" id="KW-0456">Lyase</keyword>
<dbReference type="Proteomes" id="UP000187209">
    <property type="component" value="Unassembled WGS sequence"/>
</dbReference>
<accession>A0A1R2AYK9</accession>
<dbReference type="Pfam" id="PF00282">
    <property type="entry name" value="Pyridoxal_deC"/>
    <property type="match status" value="1"/>
</dbReference>
<dbReference type="InterPro" id="IPR015421">
    <property type="entry name" value="PyrdxlP-dep_Trfase_major"/>
</dbReference>
<dbReference type="EMBL" id="MPUH01001179">
    <property type="protein sequence ID" value="OMJ69596.1"/>
    <property type="molecule type" value="Genomic_DNA"/>
</dbReference>
<dbReference type="GO" id="GO:0005737">
    <property type="term" value="C:cytoplasm"/>
    <property type="evidence" value="ECO:0007669"/>
    <property type="project" value="TreeGrafter"/>
</dbReference>
<dbReference type="SUPFAM" id="SSF53383">
    <property type="entry name" value="PLP-dependent transferases"/>
    <property type="match status" value="1"/>
</dbReference>
<dbReference type="AlphaFoldDB" id="A0A1R2AYK9"/>
<dbReference type="PANTHER" id="PTHR11999:SF70">
    <property type="entry name" value="MIP05841P"/>
    <property type="match status" value="1"/>
</dbReference>
<sequence>MPPKEIQENLNNTKELLDSISKYFQSLSSINVKPINTPTPLSKDLPTTPIPFNQILKTIETSIYPNNLHWLHPMFFGFFPCSSSWPSIQGTLVSKALNCLSFSTISSPIGTEIEKIVSNWLGQMLNLPNQFIYDKGKGGGLTYGSASEAVLTAMACARIKKNTDNPVAYTSSQSHFSVVKAAKVLGIPIRLIPGERDEYGNYPLNPKKLMEQIENDKANKFVPVFICGTVGTTNVGAIDDLVEIGKIAEKEDCWFHVDAAYAGSFAILPEYKHILNGIELATTLNINSSKMLLCGFDCANMWVKDSKLLTDYLTQNPDYMKKSNATDYKDWQIPLGRNVKGLPLWMVIQQFGVEGLQKHLRNHIEAGKLMEKLVNEDERLEVISRRSFGLVGFRVKGENEFTDEIIKSLAENDEIFLLGSKNDGKSFLRFSPANCPPDFSNVRRTFELVKQCLDGLSN</sequence>
<comment type="caution">
    <text evidence="8">The sequence shown here is derived from an EMBL/GenBank/DDBJ whole genome shotgun (WGS) entry which is preliminary data.</text>
</comment>
<dbReference type="OrthoDB" id="286427at2759"/>
<evidence type="ECO:0008006" key="10">
    <source>
        <dbReference type="Google" id="ProtNLM"/>
    </source>
</evidence>
<dbReference type="GO" id="GO:0006520">
    <property type="term" value="P:amino acid metabolic process"/>
    <property type="evidence" value="ECO:0007669"/>
    <property type="project" value="InterPro"/>
</dbReference>
<dbReference type="InterPro" id="IPR015424">
    <property type="entry name" value="PyrdxlP-dep_Trfase"/>
</dbReference>
<evidence type="ECO:0000256" key="4">
    <source>
        <dbReference type="ARBA" id="ARBA00022898"/>
    </source>
</evidence>
<name>A0A1R2AYK9_9CILI</name>
<protein>
    <recommendedName>
        <fullName evidence="10">Tyrosine decarboxylase</fullName>
    </recommendedName>
</protein>
<dbReference type="PANTHER" id="PTHR11999">
    <property type="entry name" value="GROUP II PYRIDOXAL-5-PHOSPHATE DECARBOXYLASE"/>
    <property type="match status" value="1"/>
</dbReference>
<keyword evidence="3" id="KW-0210">Decarboxylase</keyword>
<comment type="cofactor">
    <cofactor evidence="1 6 7">
        <name>pyridoxal 5'-phosphate</name>
        <dbReference type="ChEBI" id="CHEBI:597326"/>
    </cofactor>
</comment>
<reference evidence="8 9" key="1">
    <citation type="submission" date="2016-11" db="EMBL/GenBank/DDBJ databases">
        <title>The macronuclear genome of Stentor coeruleus: a giant cell with tiny introns.</title>
        <authorList>
            <person name="Slabodnick M."/>
            <person name="Ruby J.G."/>
            <person name="Reiff S.B."/>
            <person name="Swart E.C."/>
            <person name="Gosai S."/>
            <person name="Prabakaran S."/>
            <person name="Witkowska E."/>
            <person name="Larue G.E."/>
            <person name="Fisher S."/>
            <person name="Freeman R.M."/>
            <person name="Gunawardena J."/>
            <person name="Chu W."/>
            <person name="Stover N.A."/>
            <person name="Gregory B.D."/>
            <person name="Nowacki M."/>
            <person name="Derisi J."/>
            <person name="Roy S.W."/>
            <person name="Marshall W.F."/>
            <person name="Sood P."/>
        </authorList>
    </citation>
    <scope>NUCLEOTIDE SEQUENCE [LARGE SCALE GENOMIC DNA]</scope>
    <source>
        <strain evidence="8">WM001</strain>
    </source>
</reference>
<comment type="similarity">
    <text evidence="2 7">Belongs to the group II decarboxylase family.</text>
</comment>
<proteinExistence type="inferred from homology"/>
<dbReference type="GO" id="GO:0019752">
    <property type="term" value="P:carboxylic acid metabolic process"/>
    <property type="evidence" value="ECO:0007669"/>
    <property type="project" value="InterPro"/>
</dbReference>
<dbReference type="Gene3D" id="3.90.1150.10">
    <property type="entry name" value="Aspartate Aminotransferase, domain 1"/>
    <property type="match status" value="1"/>
</dbReference>
<dbReference type="GO" id="GO:0016831">
    <property type="term" value="F:carboxy-lyase activity"/>
    <property type="evidence" value="ECO:0007669"/>
    <property type="project" value="UniProtKB-KW"/>
</dbReference>
<evidence type="ECO:0000256" key="7">
    <source>
        <dbReference type="RuleBase" id="RU000382"/>
    </source>
</evidence>
<dbReference type="Gene3D" id="1.20.1340.10">
    <property type="entry name" value="dopa decarboxylase, N-terminal domain"/>
    <property type="match status" value="1"/>
</dbReference>
<feature type="modified residue" description="N6-(pyridoxal phosphate)lysine" evidence="6">
    <location>
        <position position="290"/>
    </location>
</feature>
<dbReference type="PRINTS" id="PR00800">
    <property type="entry name" value="YHDCRBOXLASE"/>
</dbReference>
<organism evidence="8 9">
    <name type="scientific">Stentor coeruleus</name>
    <dbReference type="NCBI Taxonomy" id="5963"/>
    <lineage>
        <taxon>Eukaryota</taxon>
        <taxon>Sar</taxon>
        <taxon>Alveolata</taxon>
        <taxon>Ciliophora</taxon>
        <taxon>Postciliodesmatophora</taxon>
        <taxon>Heterotrichea</taxon>
        <taxon>Heterotrichida</taxon>
        <taxon>Stentoridae</taxon>
        <taxon>Stentor</taxon>
    </lineage>
</organism>
<evidence type="ECO:0000256" key="1">
    <source>
        <dbReference type="ARBA" id="ARBA00001933"/>
    </source>
</evidence>
<gene>
    <name evidence="8" type="ORF">SteCoe_32642</name>
</gene>
<evidence type="ECO:0000256" key="3">
    <source>
        <dbReference type="ARBA" id="ARBA00022793"/>
    </source>
</evidence>